<accession>A0A6J4SXG1</accession>
<feature type="compositionally biased region" description="Basic and acidic residues" evidence="1">
    <location>
        <begin position="271"/>
        <end position="291"/>
    </location>
</feature>
<dbReference type="AlphaFoldDB" id="A0A6J4SXG1"/>
<evidence type="ECO:0000256" key="2">
    <source>
        <dbReference type="SAM" id="SignalP"/>
    </source>
</evidence>
<evidence type="ECO:0000313" key="3">
    <source>
        <dbReference type="EMBL" id="CAA9507762.1"/>
    </source>
</evidence>
<keyword evidence="2" id="KW-0732">Signal</keyword>
<feature type="chain" id="PRO_5038799838" evidence="2">
    <location>
        <begin position="22"/>
        <end position="345"/>
    </location>
</feature>
<sequence length="345" mass="39008">MHRSRKFLTTSLVAGIATVFAGCFSFVKEDTAQQSDVMADVAVKTKACTTTILGLIDRPQQDPVESLDDLCVSRDEATDFYFDDGDLGIESVPLPGQVLLSYRVPEGAAAPDTLTAKTELVHFTDWWTWRMGAGRRRHRHGHQRGAARAARHPGRRGDVHPFGRPRRRDRRLLRRLRQPARERGRGHRHRGRRPADRLVHLRRRARRHGRRLGGHDPVRPAVAVASVRGPVQPRLDGRLARRDDARARASGRGAPCAQCGRPHARHRLRRDVRPSRPEPRARLRLRPEAPRHAARAPCAAGRRRRGPRDRPDALPDASTRPRRGRGEGPRRRLRGRVQGPRHGHA</sequence>
<gene>
    <name evidence="3" type="ORF">AVDCRST_MAG85-2145</name>
</gene>
<dbReference type="PROSITE" id="PS51257">
    <property type="entry name" value="PROKAR_LIPOPROTEIN"/>
    <property type="match status" value="1"/>
</dbReference>
<reference evidence="3" key="1">
    <citation type="submission" date="2020-02" db="EMBL/GenBank/DDBJ databases">
        <authorList>
            <person name="Meier V. D."/>
        </authorList>
    </citation>
    <scope>NUCLEOTIDE SEQUENCE</scope>
    <source>
        <strain evidence="3">AVDCRST_MAG85</strain>
    </source>
</reference>
<feature type="compositionally biased region" description="Basic residues" evidence="1">
    <location>
        <begin position="331"/>
        <end position="345"/>
    </location>
</feature>
<evidence type="ECO:0000256" key="1">
    <source>
        <dbReference type="SAM" id="MobiDB-lite"/>
    </source>
</evidence>
<feature type="compositionally biased region" description="Basic residues" evidence="1">
    <location>
        <begin position="135"/>
        <end position="154"/>
    </location>
</feature>
<feature type="region of interest" description="Disordered" evidence="1">
    <location>
        <begin position="135"/>
        <end position="345"/>
    </location>
</feature>
<feature type="compositionally biased region" description="Basic and acidic residues" evidence="1">
    <location>
        <begin position="235"/>
        <end position="247"/>
    </location>
</feature>
<feature type="compositionally biased region" description="Basic residues" evidence="1">
    <location>
        <begin position="200"/>
        <end position="212"/>
    </location>
</feature>
<dbReference type="EMBL" id="CADCVT010000234">
    <property type="protein sequence ID" value="CAA9507762.1"/>
    <property type="molecule type" value="Genomic_DNA"/>
</dbReference>
<feature type="signal peptide" evidence="2">
    <location>
        <begin position="1"/>
        <end position="21"/>
    </location>
</feature>
<name>A0A6J4SXG1_9ACTN</name>
<feature type="compositionally biased region" description="Basic residues" evidence="1">
    <location>
        <begin position="163"/>
        <end position="192"/>
    </location>
</feature>
<organism evidence="3">
    <name type="scientific">uncultured Solirubrobacteraceae bacterium</name>
    <dbReference type="NCBI Taxonomy" id="1162706"/>
    <lineage>
        <taxon>Bacteria</taxon>
        <taxon>Bacillati</taxon>
        <taxon>Actinomycetota</taxon>
        <taxon>Thermoleophilia</taxon>
        <taxon>Solirubrobacterales</taxon>
        <taxon>Solirubrobacteraceae</taxon>
        <taxon>environmental samples</taxon>
    </lineage>
</organism>
<proteinExistence type="predicted"/>
<feature type="compositionally biased region" description="Low complexity" evidence="1">
    <location>
        <begin position="219"/>
        <end position="231"/>
    </location>
</feature>
<protein>
    <submittedName>
        <fullName evidence="3">Uncharacterized protein</fullName>
    </submittedName>
</protein>